<dbReference type="InterPro" id="IPR022791">
    <property type="entry name" value="L-PG_synthase/AglD"/>
</dbReference>
<dbReference type="NCBIfam" id="TIGR00374">
    <property type="entry name" value="flippase-like domain"/>
    <property type="match status" value="1"/>
</dbReference>
<feature type="transmembrane region" description="Helical" evidence="6">
    <location>
        <begin position="249"/>
        <end position="269"/>
    </location>
</feature>
<keyword evidence="3 6" id="KW-0812">Transmembrane</keyword>
<evidence type="ECO:0000256" key="5">
    <source>
        <dbReference type="ARBA" id="ARBA00023136"/>
    </source>
</evidence>
<keyword evidence="2" id="KW-1003">Cell membrane</keyword>
<name>A0ABW1U2A0_9BURK</name>
<evidence type="ECO:0000313" key="7">
    <source>
        <dbReference type="EMBL" id="MFC6283162.1"/>
    </source>
</evidence>
<keyword evidence="8" id="KW-1185">Reference proteome</keyword>
<keyword evidence="5 6" id="KW-0472">Membrane</keyword>
<feature type="transmembrane region" description="Helical" evidence="6">
    <location>
        <begin position="178"/>
        <end position="198"/>
    </location>
</feature>
<evidence type="ECO:0000256" key="3">
    <source>
        <dbReference type="ARBA" id="ARBA00022692"/>
    </source>
</evidence>
<sequence length="333" mass="35979">MDPGRRRVLAGDLPEPLAVMPELAPAKTSRLPVKQLLLVLGVVATAYALALLVWGDSPKTSLSVLWSWTGLQAAALCLFNYLLRGVRWRLWMAHYGRHFGWLEGLRLYLAGYAFTPTPGNIGEAVRGLMLARQPLGTAQSLAIFGAERLADLLCLLLLCLPVLGWALSLGAVQAAPKLLAGLLIAGVLVLMLAVGLLVRYRHRLRQRLAWLHEAWRCLAVRPWRWFALTLLAWAAQGLAMWLICREIDLHLPVLTAMGFYAVAMVAGALSALPAGLGGMEAVLTGLLVLQGAAPGQALGITVMVRLLTLWLAVAIGVLALLYSAAIRKDISLS</sequence>
<dbReference type="Proteomes" id="UP001596270">
    <property type="component" value="Unassembled WGS sequence"/>
</dbReference>
<dbReference type="RefSeq" id="WP_371436907.1">
    <property type="nucleotide sequence ID" value="NZ_JBHSRS010000082.1"/>
</dbReference>
<reference evidence="8" key="1">
    <citation type="journal article" date="2019" name="Int. J. Syst. Evol. Microbiol.">
        <title>The Global Catalogue of Microorganisms (GCM) 10K type strain sequencing project: providing services to taxonomists for standard genome sequencing and annotation.</title>
        <authorList>
            <consortium name="The Broad Institute Genomics Platform"/>
            <consortium name="The Broad Institute Genome Sequencing Center for Infectious Disease"/>
            <person name="Wu L."/>
            <person name="Ma J."/>
        </authorList>
    </citation>
    <scope>NUCLEOTIDE SEQUENCE [LARGE SCALE GENOMIC DNA]</scope>
    <source>
        <strain evidence="8">CCUG 39402</strain>
    </source>
</reference>
<accession>A0ABW1U2A0</accession>
<gene>
    <name evidence="7" type="ORF">ACFQND_18210</name>
</gene>
<evidence type="ECO:0000313" key="8">
    <source>
        <dbReference type="Proteomes" id="UP001596270"/>
    </source>
</evidence>
<dbReference type="Pfam" id="PF03706">
    <property type="entry name" value="LPG_synthase_TM"/>
    <property type="match status" value="1"/>
</dbReference>
<dbReference type="PANTHER" id="PTHR39087">
    <property type="entry name" value="UPF0104 MEMBRANE PROTEIN MJ1595"/>
    <property type="match status" value="1"/>
</dbReference>
<keyword evidence="4 6" id="KW-1133">Transmembrane helix</keyword>
<feature type="transmembrane region" description="Helical" evidence="6">
    <location>
        <begin position="307"/>
        <end position="326"/>
    </location>
</feature>
<feature type="transmembrane region" description="Helical" evidence="6">
    <location>
        <begin position="36"/>
        <end position="54"/>
    </location>
</feature>
<feature type="transmembrane region" description="Helical" evidence="6">
    <location>
        <begin position="66"/>
        <end position="83"/>
    </location>
</feature>
<comment type="caution">
    <text evidence="7">The sequence shown here is derived from an EMBL/GenBank/DDBJ whole genome shotgun (WGS) entry which is preliminary data.</text>
</comment>
<proteinExistence type="predicted"/>
<evidence type="ECO:0000256" key="2">
    <source>
        <dbReference type="ARBA" id="ARBA00022475"/>
    </source>
</evidence>
<feature type="transmembrane region" description="Helical" evidence="6">
    <location>
        <begin position="149"/>
        <end position="172"/>
    </location>
</feature>
<evidence type="ECO:0000256" key="1">
    <source>
        <dbReference type="ARBA" id="ARBA00004651"/>
    </source>
</evidence>
<evidence type="ECO:0000256" key="4">
    <source>
        <dbReference type="ARBA" id="ARBA00022989"/>
    </source>
</evidence>
<feature type="transmembrane region" description="Helical" evidence="6">
    <location>
        <begin position="225"/>
        <end position="243"/>
    </location>
</feature>
<feature type="transmembrane region" description="Helical" evidence="6">
    <location>
        <begin position="281"/>
        <end position="301"/>
    </location>
</feature>
<protein>
    <submittedName>
        <fullName evidence="7">YbhN family protein</fullName>
    </submittedName>
</protein>
<dbReference type="EMBL" id="JBHSRS010000082">
    <property type="protein sequence ID" value="MFC6283162.1"/>
    <property type="molecule type" value="Genomic_DNA"/>
</dbReference>
<evidence type="ECO:0000256" key="6">
    <source>
        <dbReference type="SAM" id="Phobius"/>
    </source>
</evidence>
<comment type="subcellular location">
    <subcellularLocation>
        <location evidence="1">Cell membrane</location>
        <topology evidence="1">Multi-pass membrane protein</topology>
    </subcellularLocation>
</comment>
<dbReference type="PANTHER" id="PTHR39087:SF2">
    <property type="entry name" value="UPF0104 MEMBRANE PROTEIN MJ1595"/>
    <property type="match status" value="1"/>
</dbReference>
<organism evidence="7 8">
    <name type="scientific">Polaromonas aquatica</name>
    <dbReference type="NCBI Taxonomy" id="332657"/>
    <lineage>
        <taxon>Bacteria</taxon>
        <taxon>Pseudomonadati</taxon>
        <taxon>Pseudomonadota</taxon>
        <taxon>Betaproteobacteria</taxon>
        <taxon>Burkholderiales</taxon>
        <taxon>Comamonadaceae</taxon>
        <taxon>Polaromonas</taxon>
    </lineage>
</organism>